<gene>
    <name evidence="2" type="ORF">RGD00_19915</name>
</gene>
<organism evidence="2 3">
    <name type="scientific">Ruixingdingia sedimenti</name>
    <dbReference type="NCBI Taxonomy" id="3073604"/>
    <lineage>
        <taxon>Bacteria</taxon>
        <taxon>Pseudomonadati</taxon>
        <taxon>Pseudomonadota</taxon>
        <taxon>Alphaproteobacteria</taxon>
        <taxon>Rhodobacterales</taxon>
        <taxon>Paracoccaceae</taxon>
        <taxon>Ruixingdingia</taxon>
    </lineage>
</organism>
<evidence type="ECO:0000313" key="2">
    <source>
        <dbReference type="EMBL" id="MDR5654883.1"/>
    </source>
</evidence>
<sequence length="73" mass="7801">MSNVRIALVSAENIVENVIEIPEGQGPEYASEILSLPGNWVVDTFGEAGPGALFDQATGRFSPPDMPIEEPTE</sequence>
<keyword evidence="3" id="KW-1185">Reference proteome</keyword>
<comment type="caution">
    <text evidence="2">The sequence shown here is derived from an EMBL/GenBank/DDBJ whole genome shotgun (WGS) entry which is preliminary data.</text>
</comment>
<dbReference type="RefSeq" id="WP_310459026.1">
    <property type="nucleotide sequence ID" value="NZ_JAVKPH010000037.1"/>
</dbReference>
<feature type="region of interest" description="Disordered" evidence="1">
    <location>
        <begin position="54"/>
        <end position="73"/>
    </location>
</feature>
<proteinExistence type="predicted"/>
<evidence type="ECO:0000256" key="1">
    <source>
        <dbReference type="SAM" id="MobiDB-lite"/>
    </source>
</evidence>
<reference evidence="2 3" key="1">
    <citation type="submission" date="2023-09" db="EMBL/GenBank/DDBJ databases">
        <title>Xinfangfangia sedmenti sp. nov., isolated the sedment.</title>
        <authorList>
            <person name="Xu L."/>
        </authorList>
    </citation>
    <scope>NUCLEOTIDE SEQUENCE [LARGE SCALE GENOMIC DNA]</scope>
    <source>
        <strain evidence="2 3">LG-4</strain>
    </source>
</reference>
<name>A0ABU1FEA0_9RHOB</name>
<dbReference type="Proteomes" id="UP001247754">
    <property type="component" value="Unassembled WGS sequence"/>
</dbReference>
<protein>
    <submittedName>
        <fullName evidence="2">Uncharacterized protein</fullName>
    </submittedName>
</protein>
<evidence type="ECO:0000313" key="3">
    <source>
        <dbReference type="Proteomes" id="UP001247754"/>
    </source>
</evidence>
<dbReference type="EMBL" id="JAVKPH010000037">
    <property type="protein sequence ID" value="MDR5654883.1"/>
    <property type="molecule type" value="Genomic_DNA"/>
</dbReference>
<accession>A0ABU1FEA0</accession>